<evidence type="ECO:0000313" key="2">
    <source>
        <dbReference type="EMBL" id="EAG2516418.1"/>
    </source>
</evidence>
<evidence type="ECO:0000313" key="8">
    <source>
        <dbReference type="Proteomes" id="UP000525850"/>
    </source>
</evidence>
<evidence type="ECO:0000313" key="4">
    <source>
        <dbReference type="EMBL" id="EDN7716459.1"/>
    </source>
</evidence>
<evidence type="ECO:0000313" key="7">
    <source>
        <dbReference type="Proteomes" id="UP000455569"/>
    </source>
</evidence>
<dbReference type="Proteomes" id="UP000525850">
    <property type="component" value="Unassembled WGS sequence"/>
</dbReference>
<dbReference type="EMBL" id="AABBAW010000011">
    <property type="protein sequence ID" value="EAG2516418.1"/>
    <property type="molecule type" value="Genomic_DNA"/>
</dbReference>
<evidence type="ECO:0000313" key="3">
    <source>
        <dbReference type="EMBL" id="EAK8899055.1"/>
    </source>
</evidence>
<dbReference type="Proteomes" id="UP000455569">
    <property type="component" value="Unassembled WGS sequence"/>
</dbReference>
<proteinExistence type="predicted"/>
<evidence type="ECO:0008006" key="9">
    <source>
        <dbReference type="Google" id="ProtNLM"/>
    </source>
</evidence>
<gene>
    <name evidence="2" type="ORF">B1N52_14835</name>
    <name evidence="3" type="ORF">D7104_15310</name>
    <name evidence="4" type="ORF">GQG13_15200</name>
    <name evidence="1" type="ORF">KV70_15435</name>
</gene>
<organism evidence="3 5">
    <name type="scientific">Listeria monocytogenes</name>
    <dbReference type="NCBI Taxonomy" id="1639"/>
    <lineage>
        <taxon>Bacteria</taxon>
        <taxon>Bacillati</taxon>
        <taxon>Bacillota</taxon>
        <taxon>Bacilli</taxon>
        <taxon>Bacillales</taxon>
        <taxon>Listeriaceae</taxon>
        <taxon>Listeria</taxon>
    </lineage>
</organism>
<dbReference type="Proteomes" id="UP000354255">
    <property type="component" value="Unassembled WGS sequence"/>
</dbReference>
<dbReference type="EMBL" id="AAAKQF010000019">
    <property type="protein sequence ID" value="EAC9041595.1"/>
    <property type="molecule type" value="Genomic_DNA"/>
</dbReference>
<evidence type="ECO:0000313" key="5">
    <source>
        <dbReference type="Proteomes" id="UP000350032"/>
    </source>
</evidence>
<evidence type="ECO:0000313" key="1">
    <source>
        <dbReference type="EMBL" id="EAC9041595.1"/>
    </source>
</evidence>
<sequence length="113" mass="13593">MYMIIISEGGRHSKHLHYLSHMILFLYIERRALMENKELQDWMYENLLTRQEAMKITKQSKPAFDQSIRTGLIQPFFQKGEQRQMIRLYLKQDIEAYAARIAERQAKSRNSKN</sequence>
<protein>
    <recommendedName>
        <fullName evidence="9">DNA-binding protein</fullName>
    </recommendedName>
</protein>
<comment type="caution">
    <text evidence="3">The sequence shown here is derived from an EMBL/GenBank/DDBJ whole genome shotgun (WGS) entry which is preliminary data.</text>
</comment>
<dbReference type="EMBL" id="AACJYH010000020">
    <property type="protein sequence ID" value="EAK8899055.1"/>
    <property type="molecule type" value="Genomic_DNA"/>
</dbReference>
<dbReference type="EMBL" id="AANCRK010000012">
    <property type="protein sequence ID" value="EDN7716459.1"/>
    <property type="molecule type" value="Genomic_DNA"/>
</dbReference>
<name>A0A3T2CKP4_LISMN</name>
<reference evidence="3 5" key="1">
    <citation type="submission" date="2018-10" db="EMBL/GenBank/DDBJ databases">
        <authorList>
            <consortium name="PulseNet: The National Subtyping Network for Foodborne Disease Surveillance"/>
            <person name="Tarr C.L."/>
            <person name="Trees E."/>
            <person name="Katz L.S."/>
            <person name="Carleton-Romer H.A."/>
            <person name="Stroika S."/>
            <person name="Kucerova Z."/>
            <person name="Roache K.F."/>
            <person name="Sabol A.L."/>
            <person name="Besser J."/>
            <person name="Gerner-Smidt P."/>
        </authorList>
    </citation>
    <scope>NUCLEOTIDE SEQUENCE [LARGE SCALE GENOMIC DNA]</scope>
    <source>
        <strain evidence="1 6">PNUSAL000910</strain>
        <strain evidence="3 5">PNUSAL004402</strain>
    </source>
</reference>
<dbReference type="Proteomes" id="UP000350032">
    <property type="component" value="Unassembled WGS sequence"/>
</dbReference>
<evidence type="ECO:0000313" key="6">
    <source>
        <dbReference type="Proteomes" id="UP000354255"/>
    </source>
</evidence>
<reference evidence="4 7" key="2">
    <citation type="submission" date="2019-12" db="EMBL/GenBank/DDBJ databases">
        <authorList>
            <consortium name="GenomeTrakr: Next Generation Sequencing Network for Food Pathogen Tracability"/>
        </authorList>
    </citation>
    <scope>NUCLEOTIDE SEQUENCE [LARGE SCALE GENOMIC DNA]</scope>
    <source>
        <strain evidence="4 7">CFSAN102901</strain>
        <strain evidence="2 8">FDA960927-006-004</strain>
    </source>
</reference>
<dbReference type="AlphaFoldDB" id="A0A3T2CKP4"/>
<accession>A0A3T2CKP4</accession>